<accession>A0A9X9WSL7</accession>
<keyword evidence="4" id="KW-1185">Reference proteome</keyword>
<organism evidence="3 4">
    <name type="scientific">Neoroseomonas soli</name>
    <dbReference type="NCBI Taxonomy" id="1081025"/>
    <lineage>
        <taxon>Bacteria</taxon>
        <taxon>Pseudomonadati</taxon>
        <taxon>Pseudomonadota</taxon>
        <taxon>Alphaproteobacteria</taxon>
        <taxon>Acetobacterales</taxon>
        <taxon>Acetobacteraceae</taxon>
        <taxon>Neoroseomonas</taxon>
    </lineage>
</organism>
<proteinExistence type="predicted"/>
<feature type="signal peptide" evidence="1">
    <location>
        <begin position="1"/>
        <end position="21"/>
    </location>
</feature>
<sequence length="319" mass="33769">MRTVLLAAGLLVLVCTQPSGARVLEVGPGRPYAQPSDAAAAAADGDTIRIAAGTYRDCAVWRNSRLVIEGEDAARTIVTERTCQGKGIFVITGNDVVVRNLTFSGARVPDANGAGIRAEGVGLTVEGSRFIGNENGILSGGQPRGSLIVRDSQFIGNGSCERACAHGIYVGGVALFRVERSRFVGTREGHHIKSRALRTEVLDNEIDDGPDGTASYLIDVPNGGAVLIRGNRMRKGPRSENRSTAIAIGAEGVNRPTPEILIEDNSFVLDGRYRTAFVTNHTATPAILVRNRITGSVQPLRGDGRVTALPPMSRFAVAE</sequence>
<evidence type="ECO:0000313" key="3">
    <source>
        <dbReference type="EMBL" id="MBR0670146.1"/>
    </source>
</evidence>
<keyword evidence="1" id="KW-0732">Signal</keyword>
<dbReference type="Proteomes" id="UP001138751">
    <property type="component" value="Unassembled WGS sequence"/>
</dbReference>
<feature type="domain" description="Right handed beta helix" evidence="2">
    <location>
        <begin position="57"/>
        <end position="205"/>
    </location>
</feature>
<dbReference type="InterPro" id="IPR011050">
    <property type="entry name" value="Pectin_lyase_fold/virulence"/>
</dbReference>
<dbReference type="SUPFAM" id="SSF51126">
    <property type="entry name" value="Pectin lyase-like"/>
    <property type="match status" value="1"/>
</dbReference>
<dbReference type="Pfam" id="PF13229">
    <property type="entry name" value="Beta_helix"/>
    <property type="match status" value="1"/>
</dbReference>
<dbReference type="EMBL" id="JAAEDM010000005">
    <property type="protein sequence ID" value="MBR0670146.1"/>
    <property type="molecule type" value="Genomic_DNA"/>
</dbReference>
<name>A0A9X9WSL7_9PROT</name>
<dbReference type="SMART" id="SM00710">
    <property type="entry name" value="PbH1"/>
    <property type="match status" value="4"/>
</dbReference>
<evidence type="ECO:0000256" key="1">
    <source>
        <dbReference type="SAM" id="SignalP"/>
    </source>
</evidence>
<comment type="caution">
    <text evidence="3">The sequence shown here is derived from an EMBL/GenBank/DDBJ whole genome shotgun (WGS) entry which is preliminary data.</text>
</comment>
<dbReference type="InterPro" id="IPR006626">
    <property type="entry name" value="PbH1"/>
</dbReference>
<reference evidence="3" key="2">
    <citation type="journal article" date="2021" name="Syst. Appl. Microbiol.">
        <title>Roseomonas hellenica sp. nov., isolated from roots of wild-growing Alkanna tinctoria.</title>
        <authorList>
            <person name="Rat A."/>
            <person name="Naranjo H.D."/>
            <person name="Lebbe L."/>
            <person name="Cnockaert M."/>
            <person name="Krigas N."/>
            <person name="Grigoriadou K."/>
            <person name="Maloupa E."/>
            <person name="Willems A."/>
        </authorList>
    </citation>
    <scope>NUCLEOTIDE SEQUENCE</scope>
    <source>
        <strain evidence="3">LMG 31231</strain>
    </source>
</reference>
<dbReference type="InterPro" id="IPR039448">
    <property type="entry name" value="Beta_helix"/>
</dbReference>
<protein>
    <submittedName>
        <fullName evidence="3">Right-handed parallel beta-helix repeat-containing protein</fullName>
    </submittedName>
</protein>
<evidence type="ECO:0000313" key="4">
    <source>
        <dbReference type="Proteomes" id="UP001138751"/>
    </source>
</evidence>
<gene>
    <name evidence="3" type="ORF">GXW76_03080</name>
</gene>
<evidence type="ECO:0000259" key="2">
    <source>
        <dbReference type="Pfam" id="PF13229"/>
    </source>
</evidence>
<dbReference type="AlphaFoldDB" id="A0A9X9WSL7"/>
<dbReference type="Gene3D" id="2.160.20.10">
    <property type="entry name" value="Single-stranded right-handed beta-helix, Pectin lyase-like"/>
    <property type="match status" value="1"/>
</dbReference>
<feature type="chain" id="PRO_5040875536" evidence="1">
    <location>
        <begin position="22"/>
        <end position="319"/>
    </location>
</feature>
<dbReference type="InterPro" id="IPR012334">
    <property type="entry name" value="Pectin_lyas_fold"/>
</dbReference>
<reference evidence="3" key="1">
    <citation type="submission" date="2020-01" db="EMBL/GenBank/DDBJ databases">
        <authorList>
            <person name="Rat A."/>
        </authorList>
    </citation>
    <scope>NUCLEOTIDE SEQUENCE</scope>
    <source>
        <strain evidence="3">LMG 31231</strain>
    </source>
</reference>
<dbReference type="RefSeq" id="WP_211860522.1">
    <property type="nucleotide sequence ID" value="NZ_JAAEDM010000005.1"/>
</dbReference>